<dbReference type="GO" id="GO:0005634">
    <property type="term" value="C:nucleus"/>
    <property type="evidence" value="ECO:0007669"/>
    <property type="project" value="TreeGrafter"/>
</dbReference>
<keyword evidence="1" id="KW-0378">Hydrolase</keyword>
<dbReference type="WBParaSite" id="SMUV_0000423101-mRNA-1">
    <property type="protein sequence ID" value="SMUV_0000423101-mRNA-1"/>
    <property type="gene ID" value="SMUV_0000423101"/>
</dbReference>
<evidence type="ECO:0000259" key="2">
    <source>
        <dbReference type="PROSITE" id="PS51462"/>
    </source>
</evidence>
<sequence length="208" mass="23642">MVKDSPFEIVGKPRELFRGKWLYVKEIQFKRQNSDRIQEWECAFRTTRVNHEKPDGVDVIATLRKNNKRYFILIKQYRFPMEGYCLEFPAGLVDPDESVIEAGLRELKEETGYTSNTVVSCSSGNQPLDPGLSNDCVNFITVEVDGDAEENRNPKQKLEEGEAINVELVECEKLLDHLNSVSGSVHIEAMLYSFATGFHLGCSFNPTV</sequence>
<protein>
    <submittedName>
        <fullName evidence="4">Nudix hydrolase domain-containing protein</fullName>
    </submittedName>
</protein>
<dbReference type="SUPFAM" id="SSF55811">
    <property type="entry name" value="Nudix"/>
    <property type="match status" value="1"/>
</dbReference>
<reference evidence="4" key="1">
    <citation type="submission" date="2017-02" db="UniProtKB">
        <authorList>
            <consortium name="WormBaseParasite"/>
        </authorList>
    </citation>
    <scope>IDENTIFICATION</scope>
</reference>
<organism evidence="3 4">
    <name type="scientific">Syphacia muris</name>
    <dbReference type="NCBI Taxonomy" id="451379"/>
    <lineage>
        <taxon>Eukaryota</taxon>
        <taxon>Metazoa</taxon>
        <taxon>Ecdysozoa</taxon>
        <taxon>Nematoda</taxon>
        <taxon>Chromadorea</taxon>
        <taxon>Rhabditida</taxon>
        <taxon>Spirurina</taxon>
        <taxon>Oxyuridomorpha</taxon>
        <taxon>Oxyuroidea</taxon>
        <taxon>Oxyuridae</taxon>
        <taxon>Syphacia</taxon>
    </lineage>
</organism>
<dbReference type="Gene3D" id="3.90.79.10">
    <property type="entry name" value="Nucleoside Triphosphate Pyrophosphohydrolase"/>
    <property type="match status" value="1"/>
</dbReference>
<dbReference type="AlphaFoldDB" id="A0A0N5AII5"/>
<keyword evidence="3" id="KW-1185">Reference proteome</keyword>
<evidence type="ECO:0000313" key="4">
    <source>
        <dbReference type="WBParaSite" id="SMUV_0000423101-mRNA-1"/>
    </source>
</evidence>
<dbReference type="CDD" id="cd18888">
    <property type="entry name" value="NUDIX_ADPRase_Nudt5"/>
    <property type="match status" value="1"/>
</dbReference>
<dbReference type="PROSITE" id="PS51462">
    <property type="entry name" value="NUDIX"/>
    <property type="match status" value="1"/>
</dbReference>
<dbReference type="STRING" id="451379.A0A0N5AII5"/>
<dbReference type="InterPro" id="IPR000086">
    <property type="entry name" value="NUDIX_hydrolase_dom"/>
</dbReference>
<feature type="domain" description="Nudix hydrolase" evidence="2">
    <location>
        <begin position="52"/>
        <end position="191"/>
    </location>
</feature>
<dbReference type="Pfam" id="PF00293">
    <property type="entry name" value="NUDIX"/>
    <property type="match status" value="1"/>
</dbReference>
<proteinExistence type="predicted"/>
<accession>A0A0N5AII5</accession>
<dbReference type="GO" id="GO:0006753">
    <property type="term" value="P:nucleoside phosphate metabolic process"/>
    <property type="evidence" value="ECO:0007669"/>
    <property type="project" value="TreeGrafter"/>
</dbReference>
<evidence type="ECO:0000313" key="3">
    <source>
        <dbReference type="Proteomes" id="UP000046393"/>
    </source>
</evidence>
<evidence type="ECO:0000256" key="1">
    <source>
        <dbReference type="ARBA" id="ARBA00022801"/>
    </source>
</evidence>
<name>A0A0N5AII5_9BILA</name>
<dbReference type="Proteomes" id="UP000046393">
    <property type="component" value="Unplaced"/>
</dbReference>
<dbReference type="GO" id="GO:0047631">
    <property type="term" value="F:ADP-ribose diphosphatase activity"/>
    <property type="evidence" value="ECO:0007669"/>
    <property type="project" value="TreeGrafter"/>
</dbReference>
<dbReference type="PANTHER" id="PTHR11839:SF1">
    <property type="entry name" value="ADP-SUGAR PYROPHOSPHATASE"/>
    <property type="match status" value="1"/>
</dbReference>
<dbReference type="PANTHER" id="PTHR11839">
    <property type="entry name" value="UDP/ADP-SUGAR PYROPHOSPHATASE"/>
    <property type="match status" value="1"/>
</dbReference>
<dbReference type="InterPro" id="IPR015797">
    <property type="entry name" value="NUDIX_hydrolase-like_dom_sf"/>
</dbReference>
<dbReference type="GO" id="GO:0019693">
    <property type="term" value="P:ribose phosphate metabolic process"/>
    <property type="evidence" value="ECO:0007669"/>
    <property type="project" value="TreeGrafter"/>
</dbReference>